<dbReference type="InterPro" id="IPR029308">
    <property type="entry name" value="FANCI_S1"/>
</dbReference>
<reference evidence="9" key="2">
    <citation type="submission" date="2025-08" db="UniProtKB">
        <authorList>
            <consortium name="Ensembl"/>
        </authorList>
    </citation>
    <scope>IDENTIFICATION</scope>
</reference>
<protein>
    <recommendedName>
        <fullName evidence="11">FA complementation group I</fullName>
    </recommendedName>
</protein>
<sequence>MRAEPDKIVSLSGEDNTAELQKYLSSLSNDQLLTVITNSALKGKNVCAVIKGIFKGSPASTSEGSTRRLALYEHLIPLCESGDLQADVVADIIGLLMLETHTLSGPSLIQLASLFVDAIKAGKKGSGKSWELFPTVLTALTACEALSYGKGELSGEEYKKQLINTLCSSRWDPQCVIHLTTMFRDVPLSSEELQFVVEKVLRMFTKLDLQEIPPLVYQLLLLSAKGCKRQVLDGIIAYFKEQDIRQEEEQKQEESLDLEVQSIPQDQLRHVEGTVILHIVFAIRLDHELGREFLKSFKTSYGDLCPFSAALLLSVARIQRYEEQVFDLLKGAIIKSFKDDQLRQGSKFLQDIVPKHCSVAQMIVDTVKNSVFGWDHVTQGLVQLGFFLMDAFGPKPGPFGKATEASGTVARTPAQLACKLGGQVLLQGFKVHEPVRGEILEQVLNRLVTKSASPVSHYLELFSDIVTSAPMILLESSCKLTETFDHLSYLPLSTVQGLLKAVQPLLKVSMSLKDALILVLRKAMFSSHLDGRKSAVTGFLLLLKNFKVLGSLASSQCSQSISSSQVQVDVHSRYNSAANEAFCLEILSSLRRCLGQQADVRLMLYEGFYDVLRRNSQLASSIMQTLFSQLKRYYEPEQDLLPPVKLEPCITAHGDQVFLQEPLAHLVSCTVQCLLFLQNMQKSASPDDSDDEEEDGYQSDLQTILESTTRRMIKSELEDFELDKSAEFSLASSVGVKNNIYAVLVMGLYEVLMEYNFNKANYSKNAFEELLELFHRYHKLSEILKEKSGKGRTPSNKTARSLLSMGFVSTLVTVLFRDNSQSREEALSVLRSSGEFQRYAVSVAIQKIQQLEESGHTDGPDGQSTEKTFRFLCDMTSVLMWRYTNSPGVVEEVARKEKRSSFSQLCLEGLLRIFSTCQQRHPDKMTQLLSTMDIADDDDDDDGKQKDGGGVSEMTYFYIRQFQRALFSQLSGAEDDFNSKEAQLLVSILSVLSRQLDPSSQQFVQMITWTVKICKETSFEDIAFSKGQLSLLFNLHVLYKSPVSLLLELCQDIHSHLGDIDQDVEVEEQSHFAIVNTKTATTAALLVLSQADRVLDEVDWLISRQKSLAASDKSDAAETTQGAAQQDPAQKAAALQLGTLLTALNELVQTALPLGNSTIALLKALTRTYTILTTLVKYYIQVCGGKHGALPARFEKLVKLSGSHLTPQCYAFITYAQSGEFSGGSDDKKKKRKTEVNVAASAKLLRDTKAIPNLIFSIEQYEKYLITLSKKAKVNLMQYMKLSTSRDFRINAATLDAALREQDDSQEPAESQDAEETQEPKHKKRRQ</sequence>
<feature type="domain" description="FANCI solenoid 1 cap" evidence="2">
    <location>
        <begin position="6"/>
        <end position="56"/>
    </location>
</feature>
<dbReference type="Pfam" id="PF14676">
    <property type="entry name" value="FANCI_S2"/>
    <property type="match status" value="1"/>
</dbReference>
<dbReference type="Pfam" id="PF14680">
    <property type="entry name" value="FANCI_HD2"/>
    <property type="match status" value="1"/>
</dbReference>
<organism evidence="9 10">
    <name type="scientific">Salarias fasciatus</name>
    <name type="common">Jewelled blenny</name>
    <name type="synonym">Blennius fasciatus</name>
    <dbReference type="NCBI Taxonomy" id="181472"/>
    <lineage>
        <taxon>Eukaryota</taxon>
        <taxon>Metazoa</taxon>
        <taxon>Chordata</taxon>
        <taxon>Craniata</taxon>
        <taxon>Vertebrata</taxon>
        <taxon>Euteleostomi</taxon>
        <taxon>Actinopterygii</taxon>
        <taxon>Neopterygii</taxon>
        <taxon>Teleostei</taxon>
        <taxon>Neoteleostei</taxon>
        <taxon>Acanthomorphata</taxon>
        <taxon>Ovalentaria</taxon>
        <taxon>Blenniimorphae</taxon>
        <taxon>Blenniiformes</taxon>
        <taxon>Blennioidei</taxon>
        <taxon>Blenniidae</taxon>
        <taxon>Salariinae</taxon>
        <taxon>Salarias</taxon>
    </lineage>
</organism>
<feature type="compositionally biased region" description="Acidic residues" evidence="1">
    <location>
        <begin position="1304"/>
        <end position="1317"/>
    </location>
</feature>
<feature type="domain" description="FANCI solenoid 4" evidence="6">
    <location>
        <begin position="1046"/>
        <end position="1296"/>
    </location>
</feature>
<feature type="domain" description="FANCI helical" evidence="7">
    <location>
        <begin position="288"/>
        <end position="369"/>
    </location>
</feature>
<proteinExistence type="predicted"/>
<dbReference type="CTD" id="55215"/>
<dbReference type="Pfam" id="PF14678">
    <property type="entry name" value="FANCI_S4"/>
    <property type="match status" value="1"/>
</dbReference>
<dbReference type="Proteomes" id="UP000472267">
    <property type="component" value="Chromosome 7"/>
</dbReference>
<evidence type="ECO:0000259" key="5">
    <source>
        <dbReference type="Pfam" id="PF14677"/>
    </source>
</evidence>
<evidence type="ECO:0000259" key="4">
    <source>
        <dbReference type="Pfam" id="PF14676"/>
    </source>
</evidence>
<reference evidence="9" key="3">
    <citation type="submission" date="2025-09" db="UniProtKB">
        <authorList>
            <consortium name="Ensembl"/>
        </authorList>
    </citation>
    <scope>IDENTIFICATION</scope>
</reference>
<reference evidence="9" key="1">
    <citation type="submission" date="2019-06" db="EMBL/GenBank/DDBJ databases">
        <authorList>
            <consortium name="Wellcome Sanger Institute Data Sharing"/>
        </authorList>
    </citation>
    <scope>NUCLEOTIDE SEQUENCE [LARGE SCALE GENOMIC DNA]</scope>
</reference>
<dbReference type="GO" id="GO:0006281">
    <property type="term" value="P:DNA repair"/>
    <property type="evidence" value="ECO:0007669"/>
    <property type="project" value="InterPro"/>
</dbReference>
<evidence type="ECO:0008006" key="11">
    <source>
        <dbReference type="Google" id="ProtNLM"/>
    </source>
</evidence>
<name>A0A672G674_SALFA</name>
<dbReference type="InterPro" id="IPR029310">
    <property type="entry name" value="FANCI_HD1"/>
</dbReference>
<dbReference type="PANTHER" id="PTHR21818">
    <property type="entry name" value="BC025462 PROTEIN"/>
    <property type="match status" value="1"/>
</dbReference>
<evidence type="ECO:0000256" key="1">
    <source>
        <dbReference type="SAM" id="MobiDB-lite"/>
    </source>
</evidence>
<dbReference type="InterPro" id="IPR029315">
    <property type="entry name" value="FANCI_S2"/>
</dbReference>
<keyword evidence="10" id="KW-1185">Reference proteome</keyword>
<dbReference type="InterPro" id="IPR029314">
    <property type="entry name" value="FANCI_S4"/>
</dbReference>
<dbReference type="OrthoDB" id="195089at2759"/>
<dbReference type="CDD" id="cd11720">
    <property type="entry name" value="FANCI"/>
    <property type="match status" value="1"/>
</dbReference>
<evidence type="ECO:0000259" key="6">
    <source>
        <dbReference type="Pfam" id="PF14678"/>
    </source>
</evidence>
<dbReference type="OMA" id="QSMRMMN"/>
<feature type="domain" description="FANCI solenoid 1" evidence="3">
    <location>
        <begin position="66"/>
        <end position="283"/>
    </location>
</feature>
<dbReference type="InterPro" id="IPR026171">
    <property type="entry name" value="FANCI"/>
</dbReference>
<dbReference type="PANTHER" id="PTHR21818:SF0">
    <property type="entry name" value="FANCONI ANEMIA GROUP I PROTEIN"/>
    <property type="match status" value="1"/>
</dbReference>
<dbReference type="RefSeq" id="XP_029952393.1">
    <property type="nucleotide sequence ID" value="XM_030096533.1"/>
</dbReference>
<dbReference type="InParanoid" id="A0A672G674"/>
<dbReference type="GeneID" id="115392033"/>
<dbReference type="Pfam" id="PF14677">
    <property type="entry name" value="FANCI_S3"/>
    <property type="match status" value="1"/>
</dbReference>
<feature type="domain" description="FANCI solenoid 3" evidence="5">
    <location>
        <begin position="802"/>
        <end position="1032"/>
    </location>
</feature>
<dbReference type="InterPro" id="IPR029312">
    <property type="entry name" value="FANCI_HD2"/>
</dbReference>
<evidence type="ECO:0000259" key="2">
    <source>
        <dbReference type="Pfam" id="PF14674"/>
    </source>
</evidence>
<dbReference type="Pfam" id="PF14675">
    <property type="entry name" value="FANCI_S1"/>
    <property type="match status" value="1"/>
</dbReference>
<evidence type="ECO:0000259" key="8">
    <source>
        <dbReference type="Pfam" id="PF14680"/>
    </source>
</evidence>
<feature type="domain" description="FANCI helical" evidence="8">
    <location>
        <begin position="554"/>
        <end position="785"/>
    </location>
</feature>
<feature type="region of interest" description="Disordered" evidence="1">
    <location>
        <begin position="1299"/>
        <end position="1327"/>
    </location>
</feature>
<accession>A0A672G674</accession>
<evidence type="ECO:0000259" key="3">
    <source>
        <dbReference type="Pfam" id="PF14675"/>
    </source>
</evidence>
<dbReference type="Pfam" id="PF14674">
    <property type="entry name" value="FANCI_S1-cap"/>
    <property type="match status" value="1"/>
</dbReference>
<dbReference type="GO" id="GO:0070182">
    <property type="term" value="F:DNA polymerase binding"/>
    <property type="evidence" value="ECO:0007669"/>
    <property type="project" value="TreeGrafter"/>
</dbReference>
<dbReference type="Ensembl" id="ENSSFAT00005015018.1">
    <property type="protein sequence ID" value="ENSSFAP00005014416.1"/>
    <property type="gene ID" value="ENSSFAG00005007740.1"/>
</dbReference>
<feature type="domain" description="FANCI solenoid 2" evidence="4">
    <location>
        <begin position="377"/>
        <end position="540"/>
    </location>
</feature>
<dbReference type="InterPro" id="IPR029313">
    <property type="entry name" value="FANCI_S3"/>
</dbReference>
<evidence type="ECO:0000259" key="7">
    <source>
        <dbReference type="Pfam" id="PF14679"/>
    </source>
</evidence>
<evidence type="ECO:0000313" key="9">
    <source>
        <dbReference type="Ensembl" id="ENSSFAP00005014416.1"/>
    </source>
</evidence>
<evidence type="ECO:0000313" key="10">
    <source>
        <dbReference type="Proteomes" id="UP000472267"/>
    </source>
</evidence>
<dbReference type="InterPro" id="IPR029305">
    <property type="entry name" value="FANCI_S1-cap"/>
</dbReference>
<gene>
    <name evidence="9" type="primary">fanci</name>
</gene>
<dbReference type="Pfam" id="PF14679">
    <property type="entry name" value="FANCI_HD1"/>
    <property type="match status" value="1"/>
</dbReference>